<feature type="non-terminal residue" evidence="1">
    <location>
        <position position="1"/>
    </location>
</feature>
<gene>
    <name evidence="1" type="ORF">GMARGA_LOCUS42509</name>
</gene>
<dbReference type="EMBL" id="CAJVQB010127705">
    <property type="protein sequence ID" value="CAG8853688.1"/>
    <property type="molecule type" value="Genomic_DNA"/>
</dbReference>
<reference evidence="1 2" key="1">
    <citation type="submission" date="2021-06" db="EMBL/GenBank/DDBJ databases">
        <authorList>
            <person name="Kallberg Y."/>
            <person name="Tangrot J."/>
            <person name="Rosling A."/>
        </authorList>
    </citation>
    <scope>NUCLEOTIDE SEQUENCE [LARGE SCALE GENOMIC DNA]</scope>
    <source>
        <strain evidence="1 2">120-4 pot B 10/14</strain>
    </source>
</reference>
<evidence type="ECO:0000313" key="1">
    <source>
        <dbReference type="EMBL" id="CAG8853688.1"/>
    </source>
</evidence>
<protein>
    <submittedName>
        <fullName evidence="1">33543_t:CDS:1</fullName>
    </submittedName>
</protein>
<keyword evidence="2" id="KW-1185">Reference proteome</keyword>
<evidence type="ECO:0000313" key="2">
    <source>
        <dbReference type="Proteomes" id="UP000789901"/>
    </source>
</evidence>
<feature type="non-terminal residue" evidence="1">
    <location>
        <position position="115"/>
    </location>
</feature>
<proteinExistence type="predicted"/>
<organism evidence="1 2">
    <name type="scientific">Gigaspora margarita</name>
    <dbReference type="NCBI Taxonomy" id="4874"/>
    <lineage>
        <taxon>Eukaryota</taxon>
        <taxon>Fungi</taxon>
        <taxon>Fungi incertae sedis</taxon>
        <taxon>Mucoromycota</taxon>
        <taxon>Glomeromycotina</taxon>
        <taxon>Glomeromycetes</taxon>
        <taxon>Diversisporales</taxon>
        <taxon>Gigasporaceae</taxon>
        <taxon>Gigaspora</taxon>
    </lineage>
</organism>
<comment type="caution">
    <text evidence="1">The sequence shown here is derived from an EMBL/GenBank/DDBJ whole genome shotgun (WGS) entry which is preliminary data.</text>
</comment>
<accession>A0ABN7XEI9</accession>
<dbReference type="Proteomes" id="UP000789901">
    <property type="component" value="Unassembled WGS sequence"/>
</dbReference>
<name>A0ABN7XEI9_GIGMA</name>
<sequence>QLAFYYFGSVFLTQRNTVDFALIEKHEETFKLSPMVRTSIQEYPIVPIGSIDLDTSLPVGHHICKSGYGTHSWYGRIHAINSDLFIRTAISGESRQVIYKNIIKAHIYTLENDIG</sequence>